<evidence type="ECO:0000313" key="1">
    <source>
        <dbReference type="EMBL" id="THU78792.1"/>
    </source>
</evidence>
<sequence>MSTQLIYADGASSLSLSRVLHGLPIGPLWVLRVRSSLRIPMPFQLIFLFIVQWTKKNPTPWNEIKPNQGTKLIQINQKFDERCVYVTRSVLFLLSNTS</sequence>
<evidence type="ECO:0000313" key="2">
    <source>
        <dbReference type="Proteomes" id="UP000297245"/>
    </source>
</evidence>
<organism evidence="1 2">
    <name type="scientific">Dendrothele bispora (strain CBS 962.96)</name>
    <dbReference type="NCBI Taxonomy" id="1314807"/>
    <lineage>
        <taxon>Eukaryota</taxon>
        <taxon>Fungi</taxon>
        <taxon>Dikarya</taxon>
        <taxon>Basidiomycota</taxon>
        <taxon>Agaricomycotina</taxon>
        <taxon>Agaricomycetes</taxon>
        <taxon>Agaricomycetidae</taxon>
        <taxon>Agaricales</taxon>
        <taxon>Agaricales incertae sedis</taxon>
        <taxon>Dendrothele</taxon>
    </lineage>
</organism>
<gene>
    <name evidence="1" type="ORF">K435DRAFT_45908</name>
</gene>
<keyword evidence="2" id="KW-1185">Reference proteome</keyword>
<accession>A0A4S8KSK9</accession>
<dbReference type="EMBL" id="ML180134">
    <property type="protein sequence ID" value="THU78792.1"/>
    <property type="molecule type" value="Genomic_DNA"/>
</dbReference>
<dbReference type="AlphaFoldDB" id="A0A4S8KSK9"/>
<reference evidence="1 2" key="1">
    <citation type="journal article" date="2019" name="Nat. Ecol. Evol.">
        <title>Megaphylogeny resolves global patterns of mushroom evolution.</title>
        <authorList>
            <person name="Varga T."/>
            <person name="Krizsan K."/>
            <person name="Foldi C."/>
            <person name="Dima B."/>
            <person name="Sanchez-Garcia M."/>
            <person name="Sanchez-Ramirez S."/>
            <person name="Szollosi G.J."/>
            <person name="Szarkandi J.G."/>
            <person name="Papp V."/>
            <person name="Albert L."/>
            <person name="Andreopoulos W."/>
            <person name="Angelini C."/>
            <person name="Antonin V."/>
            <person name="Barry K.W."/>
            <person name="Bougher N.L."/>
            <person name="Buchanan P."/>
            <person name="Buyck B."/>
            <person name="Bense V."/>
            <person name="Catcheside P."/>
            <person name="Chovatia M."/>
            <person name="Cooper J."/>
            <person name="Damon W."/>
            <person name="Desjardin D."/>
            <person name="Finy P."/>
            <person name="Geml J."/>
            <person name="Haridas S."/>
            <person name="Hughes K."/>
            <person name="Justo A."/>
            <person name="Karasinski D."/>
            <person name="Kautmanova I."/>
            <person name="Kiss B."/>
            <person name="Kocsube S."/>
            <person name="Kotiranta H."/>
            <person name="LaButti K.M."/>
            <person name="Lechner B.E."/>
            <person name="Liimatainen K."/>
            <person name="Lipzen A."/>
            <person name="Lukacs Z."/>
            <person name="Mihaltcheva S."/>
            <person name="Morgado L.N."/>
            <person name="Niskanen T."/>
            <person name="Noordeloos M.E."/>
            <person name="Ohm R.A."/>
            <person name="Ortiz-Santana B."/>
            <person name="Ovrebo C."/>
            <person name="Racz N."/>
            <person name="Riley R."/>
            <person name="Savchenko A."/>
            <person name="Shiryaev A."/>
            <person name="Soop K."/>
            <person name="Spirin V."/>
            <person name="Szebenyi C."/>
            <person name="Tomsovsky M."/>
            <person name="Tulloss R.E."/>
            <person name="Uehling J."/>
            <person name="Grigoriev I.V."/>
            <person name="Vagvolgyi C."/>
            <person name="Papp T."/>
            <person name="Martin F.M."/>
            <person name="Miettinen O."/>
            <person name="Hibbett D.S."/>
            <person name="Nagy L.G."/>
        </authorList>
    </citation>
    <scope>NUCLEOTIDE SEQUENCE [LARGE SCALE GENOMIC DNA]</scope>
    <source>
        <strain evidence="1 2">CBS 962.96</strain>
    </source>
</reference>
<proteinExistence type="predicted"/>
<name>A0A4S8KSK9_DENBC</name>
<dbReference type="OrthoDB" id="5511684at2759"/>
<protein>
    <submittedName>
        <fullName evidence="1">Uncharacterized protein</fullName>
    </submittedName>
</protein>
<dbReference type="Proteomes" id="UP000297245">
    <property type="component" value="Unassembled WGS sequence"/>
</dbReference>